<feature type="region of interest" description="Disordered" evidence="1">
    <location>
        <begin position="1"/>
        <end position="76"/>
    </location>
</feature>
<keyword evidence="4" id="KW-1185">Reference proteome</keyword>
<dbReference type="Proteomes" id="UP001260872">
    <property type="component" value="Unassembled WGS sequence"/>
</dbReference>
<feature type="compositionally biased region" description="Acidic residues" evidence="1">
    <location>
        <begin position="33"/>
        <end position="44"/>
    </location>
</feature>
<evidence type="ECO:0000259" key="2">
    <source>
        <dbReference type="Pfam" id="PF19843"/>
    </source>
</evidence>
<name>A0ABU1FW54_9MICC</name>
<comment type="caution">
    <text evidence="3">The sequence shown here is derived from an EMBL/GenBank/DDBJ whole genome shotgun (WGS) entry which is preliminary data.</text>
</comment>
<dbReference type="Pfam" id="PF19843">
    <property type="entry name" value="DUF6318"/>
    <property type="match status" value="1"/>
</dbReference>
<feature type="domain" description="DUF6318" evidence="2">
    <location>
        <begin position="50"/>
        <end position="143"/>
    </location>
</feature>
<gene>
    <name evidence="3" type="ORF">RH857_10525</name>
</gene>
<sequence>MESAPHLCENGTPVASADEVGPVGSEETSPAEAPDDSESADTPESDPTPVPASSEGPAQNWPAPEPPEEIYEPTEEGAEAALRHYWKVHDYARNTGDVELLESLGTEDCMVCEAFETDLVEAYENGWFVQEDSEIVGVYVRLEEDDIASGLFRIVEGAFEGYWADELVVEKGATPESSWSAVLVFDDGWRISELHYLGVYDPEDEEINPGEITSEDER</sequence>
<dbReference type="RefSeq" id="WP_310537934.1">
    <property type="nucleotide sequence ID" value="NZ_BAAAOC010000082.1"/>
</dbReference>
<organism evidence="3 4">
    <name type="scientific">Nesterenkonia flava</name>
    <dbReference type="NCBI Taxonomy" id="469799"/>
    <lineage>
        <taxon>Bacteria</taxon>
        <taxon>Bacillati</taxon>
        <taxon>Actinomycetota</taxon>
        <taxon>Actinomycetes</taxon>
        <taxon>Micrococcales</taxon>
        <taxon>Micrococcaceae</taxon>
        <taxon>Nesterenkonia</taxon>
    </lineage>
</organism>
<protein>
    <submittedName>
        <fullName evidence="3">DUF6318 family protein</fullName>
    </submittedName>
</protein>
<evidence type="ECO:0000256" key="1">
    <source>
        <dbReference type="SAM" id="MobiDB-lite"/>
    </source>
</evidence>
<dbReference type="InterPro" id="IPR046281">
    <property type="entry name" value="DUF6318"/>
</dbReference>
<reference evidence="4" key="1">
    <citation type="submission" date="2023-07" db="EMBL/GenBank/DDBJ databases">
        <title>Description of three actinobacteria isolated from air of manufacturing shop in a pharmaceutical factory.</title>
        <authorList>
            <person name="Zhang D.-F."/>
        </authorList>
    </citation>
    <scope>NUCLEOTIDE SEQUENCE [LARGE SCALE GENOMIC DNA]</scope>
    <source>
        <strain evidence="4">CCTCC AB 207010</strain>
    </source>
</reference>
<dbReference type="EMBL" id="JAVKGT010000028">
    <property type="protein sequence ID" value="MDR5712562.1"/>
    <property type="molecule type" value="Genomic_DNA"/>
</dbReference>
<proteinExistence type="predicted"/>
<evidence type="ECO:0000313" key="3">
    <source>
        <dbReference type="EMBL" id="MDR5712562.1"/>
    </source>
</evidence>
<evidence type="ECO:0000313" key="4">
    <source>
        <dbReference type="Proteomes" id="UP001260872"/>
    </source>
</evidence>
<feature type="compositionally biased region" description="Acidic residues" evidence="1">
    <location>
        <begin position="66"/>
        <end position="76"/>
    </location>
</feature>
<accession>A0ABU1FW54</accession>